<dbReference type="Gene3D" id="1.10.238.10">
    <property type="entry name" value="EF-hand"/>
    <property type="match status" value="1"/>
</dbReference>
<dbReference type="FunFam" id="1.10.510.10:FF:000056">
    <property type="entry name" value="calcium-dependent protein kinase 1"/>
    <property type="match status" value="1"/>
</dbReference>
<keyword evidence="3" id="KW-0723">Serine/threonine-protein kinase</keyword>
<dbReference type="GO" id="GO:0004674">
    <property type="term" value="F:protein serine/threonine kinase activity"/>
    <property type="evidence" value="ECO:0007669"/>
    <property type="project" value="UniProtKB-KW"/>
</dbReference>
<keyword evidence="5" id="KW-0808">Transferase</keyword>
<keyword evidence="7" id="KW-0479">Metal-binding</keyword>
<comment type="catalytic activity">
    <reaction evidence="15">
        <text>L-threonyl-[protein] + ATP = O-phospho-L-threonyl-[protein] + ADP + H(+)</text>
        <dbReference type="Rhea" id="RHEA:46608"/>
        <dbReference type="Rhea" id="RHEA-COMP:11060"/>
        <dbReference type="Rhea" id="RHEA-COMP:11605"/>
        <dbReference type="ChEBI" id="CHEBI:15378"/>
        <dbReference type="ChEBI" id="CHEBI:30013"/>
        <dbReference type="ChEBI" id="CHEBI:30616"/>
        <dbReference type="ChEBI" id="CHEBI:61977"/>
        <dbReference type="ChEBI" id="CHEBI:456216"/>
        <dbReference type="EC" id="2.7.11.1"/>
    </reaction>
</comment>
<evidence type="ECO:0000313" key="21">
    <source>
        <dbReference type="EMBL" id="KAJ7960773.1"/>
    </source>
</evidence>
<dbReference type="SUPFAM" id="SSF56112">
    <property type="entry name" value="Protein kinase-like (PK-like)"/>
    <property type="match status" value="1"/>
</dbReference>
<evidence type="ECO:0000256" key="7">
    <source>
        <dbReference type="ARBA" id="ARBA00022723"/>
    </source>
</evidence>
<dbReference type="Gene3D" id="3.30.200.20">
    <property type="entry name" value="Phosphorylase Kinase, domain 1"/>
    <property type="match status" value="1"/>
</dbReference>
<comment type="catalytic activity">
    <reaction evidence="16">
        <text>L-seryl-[protein] + ATP = O-phospho-L-seryl-[protein] + ADP + H(+)</text>
        <dbReference type="Rhea" id="RHEA:17989"/>
        <dbReference type="Rhea" id="RHEA-COMP:9863"/>
        <dbReference type="Rhea" id="RHEA-COMP:11604"/>
        <dbReference type="ChEBI" id="CHEBI:15378"/>
        <dbReference type="ChEBI" id="CHEBI:29999"/>
        <dbReference type="ChEBI" id="CHEBI:30616"/>
        <dbReference type="ChEBI" id="CHEBI:83421"/>
        <dbReference type="ChEBI" id="CHEBI:456216"/>
        <dbReference type="EC" id="2.7.11.1"/>
    </reaction>
</comment>
<evidence type="ECO:0000256" key="5">
    <source>
        <dbReference type="ARBA" id="ARBA00022679"/>
    </source>
</evidence>
<dbReference type="InterPro" id="IPR018247">
    <property type="entry name" value="EF_Hand_1_Ca_BS"/>
</dbReference>
<keyword evidence="22" id="KW-1185">Reference proteome</keyword>
<dbReference type="Pfam" id="PF13499">
    <property type="entry name" value="EF-hand_7"/>
    <property type="match status" value="2"/>
</dbReference>
<keyword evidence="6" id="KW-0519">Myristate</keyword>
<evidence type="ECO:0000256" key="8">
    <source>
        <dbReference type="ARBA" id="ARBA00022737"/>
    </source>
</evidence>
<evidence type="ECO:0000256" key="15">
    <source>
        <dbReference type="ARBA" id="ARBA00047899"/>
    </source>
</evidence>
<dbReference type="SMART" id="SM00054">
    <property type="entry name" value="EFh"/>
    <property type="match status" value="4"/>
</dbReference>
<evidence type="ECO:0000313" key="22">
    <source>
        <dbReference type="Proteomes" id="UP001163823"/>
    </source>
</evidence>
<dbReference type="PROSITE" id="PS00018">
    <property type="entry name" value="EF_HAND_1"/>
    <property type="match status" value="4"/>
</dbReference>
<accession>A0AAD7LMJ1</accession>
<evidence type="ECO:0000256" key="10">
    <source>
        <dbReference type="ARBA" id="ARBA00022777"/>
    </source>
</evidence>
<evidence type="ECO:0000259" key="20">
    <source>
        <dbReference type="PROSITE" id="PS50222"/>
    </source>
</evidence>
<keyword evidence="12 17" id="KW-0067">ATP-binding</keyword>
<dbReference type="InterPro" id="IPR002048">
    <property type="entry name" value="EF_hand_dom"/>
</dbReference>
<sequence>MGCCLSKGKDSEPQYSGYRSAEGGAGMHYQNQKAHEPVVNQLPEKRVVEAQTVPQAPRKTSVPVPSPRPVHRSDTILGKPYEDVKQYYTLGRELGRGQFGVTYLCTEISTGRQFACKSISKRKLVTKNDKEDMKREIQIMQHLSGQPNIVEFKGAYEDKLSVHLVMELCAGGELFDRIIAKGHYTERAAASICRQIVNVVHICNFMGVMHRDLKPENFLLSSKDENALLKATDFGLSVFIEEGKVYRDIVGSAYYVAPEVLKRRYGKEMDIWSAGVILYILLSGVPPFWAETEKGIFDAILQGDIDFVTQPWPTISSSAKDLVRKMLTQDPKKRITSAEVLDHPWIREDGEASDKPIDSAVLSRMKQFRAMNKLKKLALKVIAENLSQEEIQGLKAMFTNIDTDNSGTITYDELKAGLARLGSKLTEAEVQQLMEAADVDGNGTIDYIEFITATMHRHKLERDDHLYKAFQHFDKDSSGFITRDELEAAMKEYGMGDEFTIREIISEVDTDNDGRINYEEFCAMMRSGTQQQAKLF</sequence>
<evidence type="ECO:0000259" key="19">
    <source>
        <dbReference type="PROSITE" id="PS50011"/>
    </source>
</evidence>
<keyword evidence="9 17" id="KW-0547">Nucleotide-binding</keyword>
<dbReference type="CDD" id="cd05117">
    <property type="entry name" value="STKc_CAMK"/>
    <property type="match status" value="1"/>
</dbReference>
<dbReference type="GO" id="GO:0005509">
    <property type="term" value="F:calcium ion binding"/>
    <property type="evidence" value="ECO:0007669"/>
    <property type="project" value="InterPro"/>
</dbReference>
<dbReference type="FunFam" id="1.10.238.10:FF:000015">
    <property type="entry name" value="Calcium-dependent protein kinase 1"/>
    <property type="match status" value="1"/>
</dbReference>
<evidence type="ECO:0000256" key="16">
    <source>
        <dbReference type="ARBA" id="ARBA00048679"/>
    </source>
</evidence>
<evidence type="ECO:0000256" key="3">
    <source>
        <dbReference type="ARBA" id="ARBA00022527"/>
    </source>
</evidence>
<dbReference type="InterPro" id="IPR008271">
    <property type="entry name" value="Ser/Thr_kinase_AS"/>
</dbReference>
<evidence type="ECO:0000256" key="17">
    <source>
        <dbReference type="PROSITE-ProRule" id="PRU10141"/>
    </source>
</evidence>
<dbReference type="Proteomes" id="UP001163823">
    <property type="component" value="Chromosome 8"/>
</dbReference>
<evidence type="ECO:0000256" key="18">
    <source>
        <dbReference type="SAM" id="MobiDB-lite"/>
    </source>
</evidence>
<feature type="binding site" evidence="17">
    <location>
        <position position="117"/>
    </location>
    <ligand>
        <name>ATP</name>
        <dbReference type="ChEBI" id="CHEBI:30616"/>
    </ligand>
</feature>
<name>A0AAD7LMJ1_QUISA</name>
<feature type="domain" description="EF-hand" evidence="20">
    <location>
        <begin position="389"/>
        <end position="424"/>
    </location>
</feature>
<dbReference type="PANTHER" id="PTHR24349">
    <property type="entry name" value="SERINE/THREONINE-PROTEIN KINASE"/>
    <property type="match status" value="1"/>
</dbReference>
<evidence type="ECO:0000256" key="13">
    <source>
        <dbReference type="ARBA" id="ARBA00023288"/>
    </source>
</evidence>
<gene>
    <name evidence="21" type="ORF">O6P43_021169</name>
</gene>
<keyword evidence="8" id="KW-0677">Repeat</keyword>
<evidence type="ECO:0000256" key="14">
    <source>
        <dbReference type="ARBA" id="ARBA00024334"/>
    </source>
</evidence>
<feature type="domain" description="EF-hand" evidence="20">
    <location>
        <begin position="461"/>
        <end position="496"/>
    </location>
</feature>
<dbReference type="PROSITE" id="PS00108">
    <property type="entry name" value="PROTEIN_KINASE_ST"/>
    <property type="match status" value="1"/>
</dbReference>
<dbReference type="Gene3D" id="1.10.510.10">
    <property type="entry name" value="Transferase(Phosphotransferase) domain 1"/>
    <property type="match status" value="1"/>
</dbReference>
<organism evidence="21 22">
    <name type="scientific">Quillaja saponaria</name>
    <name type="common">Soap bark tree</name>
    <dbReference type="NCBI Taxonomy" id="32244"/>
    <lineage>
        <taxon>Eukaryota</taxon>
        <taxon>Viridiplantae</taxon>
        <taxon>Streptophyta</taxon>
        <taxon>Embryophyta</taxon>
        <taxon>Tracheophyta</taxon>
        <taxon>Spermatophyta</taxon>
        <taxon>Magnoliopsida</taxon>
        <taxon>eudicotyledons</taxon>
        <taxon>Gunneridae</taxon>
        <taxon>Pentapetalae</taxon>
        <taxon>rosids</taxon>
        <taxon>fabids</taxon>
        <taxon>Fabales</taxon>
        <taxon>Quillajaceae</taxon>
        <taxon>Quillaja</taxon>
    </lineage>
</organism>
<feature type="region of interest" description="Disordered" evidence="18">
    <location>
        <begin position="1"/>
        <end position="32"/>
    </location>
</feature>
<keyword evidence="13" id="KW-0449">Lipoprotein</keyword>
<comment type="caution">
    <text evidence="21">The sequence shown here is derived from an EMBL/GenBank/DDBJ whole genome shotgun (WGS) entry which is preliminary data.</text>
</comment>
<evidence type="ECO:0000256" key="2">
    <source>
        <dbReference type="ARBA" id="ARBA00012513"/>
    </source>
</evidence>
<dbReference type="InterPro" id="IPR011992">
    <property type="entry name" value="EF-hand-dom_pair"/>
</dbReference>
<dbReference type="PROSITE" id="PS50222">
    <property type="entry name" value="EF_HAND_2"/>
    <property type="match status" value="4"/>
</dbReference>
<dbReference type="GO" id="GO:0005524">
    <property type="term" value="F:ATP binding"/>
    <property type="evidence" value="ECO:0007669"/>
    <property type="project" value="UniProtKB-UniRule"/>
</dbReference>
<dbReference type="FunFam" id="3.30.200.20:FF:000004">
    <property type="entry name" value="Calcium-dependent protein kinase 1"/>
    <property type="match status" value="1"/>
</dbReference>
<evidence type="ECO:0000256" key="11">
    <source>
        <dbReference type="ARBA" id="ARBA00022837"/>
    </source>
</evidence>
<dbReference type="PROSITE" id="PS00107">
    <property type="entry name" value="PROTEIN_KINASE_ATP"/>
    <property type="match status" value="1"/>
</dbReference>
<dbReference type="InterPro" id="IPR000719">
    <property type="entry name" value="Prot_kinase_dom"/>
</dbReference>
<dbReference type="KEGG" id="qsa:O6P43_021169"/>
<dbReference type="AlphaFoldDB" id="A0AAD7LMJ1"/>
<feature type="domain" description="Protein kinase" evidence="19">
    <location>
        <begin position="88"/>
        <end position="346"/>
    </location>
</feature>
<evidence type="ECO:0000256" key="4">
    <source>
        <dbReference type="ARBA" id="ARBA00022553"/>
    </source>
</evidence>
<keyword evidence="4" id="KW-0597">Phosphoprotein</keyword>
<dbReference type="InterPro" id="IPR011009">
    <property type="entry name" value="Kinase-like_dom_sf"/>
</dbReference>
<keyword evidence="11" id="KW-0106">Calcium</keyword>
<feature type="domain" description="EF-hand" evidence="20">
    <location>
        <begin position="501"/>
        <end position="531"/>
    </location>
</feature>
<dbReference type="InterPro" id="IPR017441">
    <property type="entry name" value="Protein_kinase_ATP_BS"/>
</dbReference>
<comment type="similarity">
    <text evidence="14">Belongs to the protein kinase superfamily. Ser/Thr protein kinase family. CDPK subfamily.</text>
</comment>
<feature type="region of interest" description="Disordered" evidence="18">
    <location>
        <begin position="53"/>
        <end position="75"/>
    </location>
</feature>
<dbReference type="EMBL" id="JARAOO010000008">
    <property type="protein sequence ID" value="KAJ7960773.1"/>
    <property type="molecule type" value="Genomic_DNA"/>
</dbReference>
<dbReference type="InterPro" id="IPR050205">
    <property type="entry name" value="CDPK_Ser/Thr_kinases"/>
</dbReference>
<proteinExistence type="inferred from homology"/>
<feature type="domain" description="EF-hand" evidence="20">
    <location>
        <begin position="425"/>
        <end position="460"/>
    </location>
</feature>
<protein>
    <recommendedName>
        <fullName evidence="2">non-specific serine/threonine protein kinase</fullName>
        <ecNumber evidence="2">2.7.11.1</ecNumber>
    </recommendedName>
</protein>
<dbReference type="SUPFAM" id="SSF47473">
    <property type="entry name" value="EF-hand"/>
    <property type="match status" value="1"/>
</dbReference>
<reference evidence="21" key="1">
    <citation type="journal article" date="2023" name="Science">
        <title>Elucidation of the pathway for biosynthesis of saponin adjuvants from the soapbark tree.</title>
        <authorList>
            <person name="Reed J."/>
            <person name="Orme A."/>
            <person name="El-Demerdash A."/>
            <person name="Owen C."/>
            <person name="Martin L.B.B."/>
            <person name="Misra R.C."/>
            <person name="Kikuchi S."/>
            <person name="Rejzek M."/>
            <person name="Martin A.C."/>
            <person name="Harkess A."/>
            <person name="Leebens-Mack J."/>
            <person name="Louveau T."/>
            <person name="Stephenson M.J."/>
            <person name="Osbourn A."/>
        </authorList>
    </citation>
    <scope>NUCLEOTIDE SEQUENCE</scope>
    <source>
        <strain evidence="21">S10</strain>
    </source>
</reference>
<dbReference type="CDD" id="cd00051">
    <property type="entry name" value="EFh"/>
    <property type="match status" value="1"/>
</dbReference>
<dbReference type="EC" id="2.7.11.1" evidence="2"/>
<dbReference type="Pfam" id="PF00069">
    <property type="entry name" value="Pkinase"/>
    <property type="match status" value="1"/>
</dbReference>
<evidence type="ECO:0000256" key="6">
    <source>
        <dbReference type="ARBA" id="ARBA00022707"/>
    </source>
</evidence>
<evidence type="ECO:0000256" key="1">
    <source>
        <dbReference type="ARBA" id="ARBA00005354"/>
    </source>
</evidence>
<dbReference type="PROSITE" id="PS50011">
    <property type="entry name" value="PROTEIN_KINASE_DOM"/>
    <property type="match status" value="1"/>
</dbReference>
<evidence type="ECO:0000256" key="9">
    <source>
        <dbReference type="ARBA" id="ARBA00022741"/>
    </source>
</evidence>
<dbReference type="SMART" id="SM00220">
    <property type="entry name" value="S_TKc"/>
    <property type="match status" value="1"/>
</dbReference>
<evidence type="ECO:0000256" key="12">
    <source>
        <dbReference type="ARBA" id="ARBA00022840"/>
    </source>
</evidence>
<comment type="similarity">
    <text evidence="1">Belongs to the protein kinase superfamily. CAMK Ser/Thr protein kinase family. CaMK subfamily.</text>
</comment>
<keyword evidence="10 21" id="KW-0418">Kinase</keyword>